<dbReference type="SUPFAM" id="SSF53474">
    <property type="entry name" value="alpha/beta-Hydrolases"/>
    <property type="match status" value="2"/>
</dbReference>
<keyword evidence="1" id="KW-0732">Signal</keyword>
<evidence type="ECO:0000313" key="5">
    <source>
        <dbReference type="Proteomes" id="UP000309138"/>
    </source>
</evidence>
<dbReference type="Gene3D" id="3.40.50.1820">
    <property type="entry name" value="alpha/beta hydrolase"/>
    <property type="match status" value="1"/>
</dbReference>
<evidence type="ECO:0000256" key="1">
    <source>
        <dbReference type="ARBA" id="ARBA00022729"/>
    </source>
</evidence>
<evidence type="ECO:0000256" key="3">
    <source>
        <dbReference type="SAM" id="MobiDB-lite"/>
    </source>
</evidence>
<organism evidence="4 5">
    <name type="scientific">Sphingomonas baiyangensis</name>
    <dbReference type="NCBI Taxonomy" id="2572576"/>
    <lineage>
        <taxon>Bacteria</taxon>
        <taxon>Pseudomonadati</taxon>
        <taxon>Pseudomonadota</taxon>
        <taxon>Alphaproteobacteria</taxon>
        <taxon>Sphingomonadales</taxon>
        <taxon>Sphingomonadaceae</taxon>
        <taxon>Sphingomonas</taxon>
    </lineage>
</organism>
<dbReference type="InterPro" id="IPR050955">
    <property type="entry name" value="Plant_Biomass_Hydrol_Est"/>
</dbReference>
<evidence type="ECO:0000313" key="4">
    <source>
        <dbReference type="EMBL" id="TKD52153.1"/>
    </source>
</evidence>
<dbReference type="Pfam" id="PF10503">
    <property type="entry name" value="Esterase_PHB"/>
    <property type="match status" value="1"/>
</dbReference>
<evidence type="ECO:0000256" key="2">
    <source>
        <dbReference type="ARBA" id="ARBA00022801"/>
    </source>
</evidence>
<name>A0A4U1L703_9SPHN</name>
<dbReference type="PANTHER" id="PTHR43037:SF1">
    <property type="entry name" value="BLL1128 PROTEIN"/>
    <property type="match status" value="1"/>
</dbReference>
<protein>
    <submittedName>
        <fullName evidence="4">PHB depolymerase family esterase</fullName>
    </submittedName>
</protein>
<dbReference type="OrthoDB" id="9767239at2"/>
<sequence>MRSLNDTLNRLSALRSRAVELGGSPDVDRLSDLPSFGSNPGALRARFYVPKALTPAPALVVVLHGCTQDATGYDHGSGWSRLADEQGFALLFPEQQRANNANLCFNWFSPADIKRDSGEALSIRQMVASMVAEHGIDPTRIFVTGLSAGGAMASVMLATYPDVFAGGAIIAGLPFGTASTVPEAFDRMRAHGGPPAGKLASLVTAASPYSGPWPTISVWHGDRDATVSHENARLIVEQWRELHGADVEPIETETIDGHRRRRWCDRNGRAVIEEYHLAGLGHGTPLATTGSDACGAAGAYMLEAGISSTRRIADFWRLGDALVDQKARFRPEGIQGPSAKLLKPPSPASVTHESEPKRKGPARIIEDALRVAGLMR</sequence>
<gene>
    <name evidence="4" type="ORF">FBR43_07340</name>
</gene>
<dbReference type="Proteomes" id="UP000309138">
    <property type="component" value="Unassembled WGS sequence"/>
</dbReference>
<dbReference type="PANTHER" id="PTHR43037">
    <property type="entry name" value="UNNAMED PRODUCT-RELATED"/>
    <property type="match status" value="1"/>
</dbReference>
<comment type="caution">
    <text evidence="4">The sequence shown here is derived from an EMBL/GenBank/DDBJ whole genome shotgun (WGS) entry which is preliminary data.</text>
</comment>
<dbReference type="NCBIfam" id="TIGR01840">
    <property type="entry name" value="esterase_phb"/>
    <property type="match status" value="1"/>
</dbReference>
<dbReference type="GO" id="GO:0016787">
    <property type="term" value="F:hydrolase activity"/>
    <property type="evidence" value="ECO:0007669"/>
    <property type="project" value="UniProtKB-KW"/>
</dbReference>
<feature type="compositionally biased region" description="Basic and acidic residues" evidence="3">
    <location>
        <begin position="352"/>
        <end position="362"/>
    </location>
</feature>
<keyword evidence="2" id="KW-0378">Hydrolase</keyword>
<dbReference type="GO" id="GO:0005576">
    <property type="term" value="C:extracellular region"/>
    <property type="evidence" value="ECO:0007669"/>
    <property type="project" value="InterPro"/>
</dbReference>
<feature type="region of interest" description="Disordered" evidence="3">
    <location>
        <begin position="333"/>
        <end position="362"/>
    </location>
</feature>
<reference evidence="4 5" key="1">
    <citation type="submission" date="2019-04" db="EMBL/GenBank/DDBJ databases">
        <authorList>
            <person name="Yang Y."/>
            <person name="Wei D."/>
        </authorList>
    </citation>
    <scope>NUCLEOTIDE SEQUENCE [LARGE SCALE GENOMIC DNA]</scope>
    <source>
        <strain evidence="4 5">L-1-4w-11</strain>
    </source>
</reference>
<proteinExistence type="predicted"/>
<dbReference type="InterPro" id="IPR029058">
    <property type="entry name" value="AB_hydrolase_fold"/>
</dbReference>
<dbReference type="AlphaFoldDB" id="A0A4U1L703"/>
<keyword evidence="5" id="KW-1185">Reference proteome</keyword>
<dbReference type="InterPro" id="IPR010126">
    <property type="entry name" value="Esterase_phb"/>
</dbReference>
<accession>A0A4U1L703</accession>
<dbReference type="EMBL" id="SWKR01000002">
    <property type="protein sequence ID" value="TKD52153.1"/>
    <property type="molecule type" value="Genomic_DNA"/>
</dbReference>